<keyword evidence="1" id="KW-0812">Transmembrane</keyword>
<accession>A0A0D6A5B6</accession>
<dbReference type="AlphaFoldDB" id="A0A0D6A5B6"/>
<keyword evidence="1" id="KW-0472">Membrane</keyword>
<evidence type="ECO:0000313" key="5">
    <source>
        <dbReference type="Proteomes" id="UP000325393"/>
    </source>
</evidence>
<dbReference type="PATRIC" id="fig|1600.4.peg.1668"/>
<proteinExistence type="predicted"/>
<feature type="transmembrane region" description="Helical" evidence="1">
    <location>
        <begin position="12"/>
        <end position="33"/>
    </location>
</feature>
<protein>
    <submittedName>
        <fullName evidence="2">Uncharacterized protein</fullName>
    </submittedName>
</protein>
<evidence type="ECO:0000313" key="4">
    <source>
        <dbReference type="Proteomes" id="UP000035709"/>
    </source>
</evidence>
<name>A0A0D6A5B6_9LACO</name>
<evidence type="ECO:0000256" key="1">
    <source>
        <dbReference type="SAM" id="Phobius"/>
    </source>
</evidence>
<sequence length="73" mass="7995">MEKFLSSNAFNTGFGIVIIILGIIQIINSIPYIKGILHRGTNNGFALIPMFFAPIFGMVLIFSGIYVLVGGFR</sequence>
<dbReference type="GeneID" id="78212945"/>
<dbReference type="Proteomes" id="UP000035709">
    <property type="component" value="Chromosome"/>
</dbReference>
<gene>
    <name evidence="3" type="ORF">LA749_08090</name>
    <name evidence="2" type="ORF">LBAT_1629</name>
</gene>
<evidence type="ECO:0000313" key="2">
    <source>
        <dbReference type="EMBL" id="BAQ58018.1"/>
    </source>
</evidence>
<dbReference type="EMBL" id="CP044496">
    <property type="protein sequence ID" value="QFG51933.1"/>
    <property type="molecule type" value="Genomic_DNA"/>
</dbReference>
<keyword evidence="1" id="KW-1133">Transmembrane helix</keyword>
<reference evidence="2 4" key="1">
    <citation type="submission" date="2015-03" db="EMBL/GenBank/DDBJ databases">
        <title>Complete genome sequence of Lactobacillus acetotolerans NBRC 13120.</title>
        <authorList>
            <person name="Toh H."/>
            <person name="Morita H."/>
            <person name="Fujita N."/>
        </authorList>
    </citation>
    <scope>NUCLEOTIDE SEQUENCE [LARGE SCALE GENOMIC DNA]</scope>
    <source>
        <strain evidence="2 4">NBRC 13120</strain>
    </source>
</reference>
<dbReference type="STRING" id="1600.LBAT_1629"/>
<dbReference type="EMBL" id="AP014808">
    <property type="protein sequence ID" value="BAQ58018.1"/>
    <property type="molecule type" value="Genomic_DNA"/>
</dbReference>
<organism evidence="2 4">
    <name type="scientific">Lactobacillus acetotolerans</name>
    <dbReference type="NCBI Taxonomy" id="1600"/>
    <lineage>
        <taxon>Bacteria</taxon>
        <taxon>Bacillati</taxon>
        <taxon>Bacillota</taxon>
        <taxon>Bacilli</taxon>
        <taxon>Lactobacillales</taxon>
        <taxon>Lactobacillaceae</taxon>
        <taxon>Lactobacillus</taxon>
    </lineage>
</organism>
<dbReference type="Proteomes" id="UP000325393">
    <property type="component" value="Chromosome"/>
</dbReference>
<reference evidence="3 5" key="2">
    <citation type="submission" date="2019-09" db="EMBL/GenBank/DDBJ databases">
        <title>Genome sequencing of Lactobacillus acetotolerans.</title>
        <authorList>
            <person name="Kim K."/>
        </authorList>
    </citation>
    <scope>NUCLEOTIDE SEQUENCE [LARGE SCALE GENOMIC DNA]</scope>
    <source>
        <strain evidence="3 5">LA749</strain>
    </source>
</reference>
<evidence type="ECO:0000313" key="3">
    <source>
        <dbReference type="EMBL" id="QFG51933.1"/>
    </source>
</evidence>
<dbReference type="KEGG" id="lae:LBAT_1629"/>
<dbReference type="RefSeq" id="WP_056969851.1">
    <property type="nucleotide sequence ID" value="NZ_AP014808.1"/>
</dbReference>
<keyword evidence="4" id="KW-1185">Reference proteome</keyword>
<feature type="transmembrane region" description="Helical" evidence="1">
    <location>
        <begin position="45"/>
        <end position="69"/>
    </location>
</feature>